<dbReference type="InterPro" id="IPR029404">
    <property type="entry name" value="CDIN1"/>
</dbReference>
<gene>
    <name evidence="2" type="ORF">CRENBAI_006867</name>
</gene>
<dbReference type="Proteomes" id="UP001311232">
    <property type="component" value="Unassembled WGS sequence"/>
</dbReference>
<sequence>MAPWLASSLGLQRPRSIVNCLRMEFGPGLVIYWYGFIEELDCQRDRGLDPSKRRPLGHHRVARQQQLSLSALPPSSHPTHLTRVVQNNCPHVSS</sequence>
<feature type="compositionally biased region" description="Low complexity" evidence="1">
    <location>
        <begin position="69"/>
        <end position="78"/>
    </location>
</feature>
<reference evidence="2 3" key="1">
    <citation type="submission" date="2021-06" db="EMBL/GenBank/DDBJ databases">
        <authorList>
            <person name="Palmer J.M."/>
        </authorList>
    </citation>
    <scope>NUCLEOTIDE SEQUENCE [LARGE SCALE GENOMIC DNA]</scope>
    <source>
        <strain evidence="2 3">MEX-2019</strain>
        <tissue evidence="2">Muscle</tissue>
    </source>
</reference>
<accession>A0AAV9SCI6</accession>
<evidence type="ECO:0000313" key="3">
    <source>
        <dbReference type="Proteomes" id="UP001311232"/>
    </source>
</evidence>
<evidence type="ECO:0000256" key="1">
    <source>
        <dbReference type="SAM" id="MobiDB-lite"/>
    </source>
</evidence>
<organism evidence="2 3">
    <name type="scientific">Crenichthys baileyi</name>
    <name type="common">White River springfish</name>
    <dbReference type="NCBI Taxonomy" id="28760"/>
    <lineage>
        <taxon>Eukaryota</taxon>
        <taxon>Metazoa</taxon>
        <taxon>Chordata</taxon>
        <taxon>Craniata</taxon>
        <taxon>Vertebrata</taxon>
        <taxon>Euteleostomi</taxon>
        <taxon>Actinopterygii</taxon>
        <taxon>Neopterygii</taxon>
        <taxon>Teleostei</taxon>
        <taxon>Neoteleostei</taxon>
        <taxon>Acanthomorphata</taxon>
        <taxon>Ovalentaria</taxon>
        <taxon>Atherinomorphae</taxon>
        <taxon>Cyprinodontiformes</taxon>
        <taxon>Goodeidae</taxon>
        <taxon>Crenichthys</taxon>
    </lineage>
</organism>
<dbReference type="EMBL" id="JAHHUM010000593">
    <property type="protein sequence ID" value="KAK5618952.1"/>
    <property type="molecule type" value="Genomic_DNA"/>
</dbReference>
<keyword evidence="3" id="KW-1185">Reference proteome</keyword>
<feature type="region of interest" description="Disordered" evidence="1">
    <location>
        <begin position="69"/>
        <end position="94"/>
    </location>
</feature>
<proteinExistence type="predicted"/>
<name>A0AAV9SCI6_9TELE</name>
<comment type="caution">
    <text evidence="2">The sequence shown here is derived from an EMBL/GenBank/DDBJ whole genome shotgun (WGS) entry which is preliminary data.</text>
</comment>
<dbReference type="AlphaFoldDB" id="A0AAV9SCI6"/>
<evidence type="ECO:0000313" key="2">
    <source>
        <dbReference type="EMBL" id="KAK5618952.1"/>
    </source>
</evidence>
<protein>
    <recommendedName>
        <fullName evidence="4">CDAN1-interacting nuclease 1</fullName>
    </recommendedName>
</protein>
<evidence type="ECO:0008006" key="4">
    <source>
        <dbReference type="Google" id="ProtNLM"/>
    </source>
</evidence>
<dbReference type="Pfam" id="PF14811">
    <property type="entry name" value="TPD"/>
    <property type="match status" value="1"/>
</dbReference>
<feature type="compositionally biased region" description="Polar residues" evidence="1">
    <location>
        <begin position="84"/>
        <end position="94"/>
    </location>
</feature>